<keyword evidence="1" id="KW-0677">Repeat</keyword>
<dbReference type="EMBL" id="GL832971">
    <property type="protein sequence ID" value="EGD75108.1"/>
    <property type="molecule type" value="Genomic_DNA"/>
</dbReference>
<evidence type="ECO:0000313" key="6">
    <source>
        <dbReference type="Proteomes" id="UP000007799"/>
    </source>
</evidence>
<dbReference type="InterPro" id="IPR036770">
    <property type="entry name" value="Ankyrin_rpt-contain_sf"/>
</dbReference>
<evidence type="ECO:0000256" key="2">
    <source>
        <dbReference type="ARBA" id="ARBA00023043"/>
    </source>
</evidence>
<dbReference type="PANTHER" id="PTHR24198:SF165">
    <property type="entry name" value="ANKYRIN REPEAT-CONTAINING PROTEIN-RELATED"/>
    <property type="match status" value="1"/>
</dbReference>
<keyword evidence="2 3" id="KW-0040">ANK repeat</keyword>
<dbReference type="STRING" id="946362.F2UEQ8"/>
<dbReference type="eggNOG" id="KOG4177">
    <property type="taxonomic scope" value="Eukaryota"/>
</dbReference>
<organism evidence="6">
    <name type="scientific">Salpingoeca rosetta (strain ATCC 50818 / BSB-021)</name>
    <dbReference type="NCBI Taxonomy" id="946362"/>
    <lineage>
        <taxon>Eukaryota</taxon>
        <taxon>Choanoflagellata</taxon>
        <taxon>Craspedida</taxon>
        <taxon>Salpingoecidae</taxon>
        <taxon>Salpingoeca</taxon>
    </lineage>
</organism>
<dbReference type="SMART" id="SM00248">
    <property type="entry name" value="ANK"/>
    <property type="match status" value="7"/>
</dbReference>
<keyword evidence="4" id="KW-0732">Signal</keyword>
<dbReference type="Pfam" id="PF12796">
    <property type="entry name" value="Ank_2"/>
    <property type="match status" value="3"/>
</dbReference>
<evidence type="ECO:0000256" key="1">
    <source>
        <dbReference type="ARBA" id="ARBA00022737"/>
    </source>
</evidence>
<accession>F2UEQ8</accession>
<evidence type="ECO:0000256" key="3">
    <source>
        <dbReference type="PROSITE-ProRule" id="PRU00023"/>
    </source>
</evidence>
<evidence type="ECO:0000256" key="4">
    <source>
        <dbReference type="SAM" id="SignalP"/>
    </source>
</evidence>
<dbReference type="PROSITE" id="PS50088">
    <property type="entry name" value="ANK_REPEAT"/>
    <property type="match status" value="3"/>
</dbReference>
<dbReference type="RefSeq" id="XP_004992161.1">
    <property type="nucleotide sequence ID" value="XM_004992104.1"/>
</dbReference>
<dbReference type="OMA" id="ELKEYYP"/>
<feature type="repeat" description="ANK" evidence="3">
    <location>
        <begin position="106"/>
        <end position="138"/>
    </location>
</feature>
<dbReference type="PANTHER" id="PTHR24198">
    <property type="entry name" value="ANKYRIN REPEAT AND PROTEIN KINASE DOMAIN-CONTAINING PROTEIN"/>
    <property type="match status" value="1"/>
</dbReference>
<name>F2UEQ8_SALR5</name>
<dbReference type="PROSITE" id="PS50297">
    <property type="entry name" value="ANK_REP_REGION"/>
    <property type="match status" value="3"/>
</dbReference>
<dbReference type="InParanoid" id="F2UEQ8"/>
<sequence length="370" mass="40238">MAGVTMNALLVLLLGVVLLCCGLGTDAKTLADSATCDEKSWFGAVRSADLFTVEACLKEHPELGNKEDAVGCTAIVNAAANKHLDVVQALLKAAPEHVNVNHQCRSGKAALHHAAQQDNVPMVRALHKKAGSLDLQDKDGNSPLSIAAQYGNIRTLAYMNSLTEEIFDTWSGSELLWAAAHHNTEHVKVALSREGAHVEERDGHGNTALLWAARTGSVAMFNEVIKHGADITAESESGWTAPFYAGYFRNKRLMQELVKHGVDVHKKDKIGWTAMIWTAAGGDVETISILHSAGASIQEQGAHGWTPLMMAAARGKHNAVNYLLRKGADWRALNDRGQMAWQIAKEKGHDDVYKTLYRVFQIAEGKHDEL</sequence>
<dbReference type="OrthoDB" id="426293at2759"/>
<reference evidence="5" key="1">
    <citation type="submission" date="2009-08" db="EMBL/GenBank/DDBJ databases">
        <title>Annotation of Salpingoeca rosetta.</title>
        <authorList>
            <consortium name="The Broad Institute Genome Sequencing Platform"/>
            <person name="Russ C."/>
            <person name="Cuomo C."/>
            <person name="Burger G."/>
            <person name="Gray M.W."/>
            <person name="Holland P.W.H."/>
            <person name="King N."/>
            <person name="Lang F.B.F."/>
            <person name="Roger A.J."/>
            <person name="Ruiz-Trillo I."/>
            <person name="Young S.K."/>
            <person name="Zeng Q."/>
            <person name="Gargeya S."/>
            <person name="Alvarado L."/>
            <person name="Berlin A."/>
            <person name="Chapman S.B."/>
            <person name="Chen Z."/>
            <person name="Freedman E."/>
            <person name="Gellesch M."/>
            <person name="Goldberg J."/>
            <person name="Griggs A."/>
            <person name="Gujja S."/>
            <person name="Heilman E."/>
            <person name="Heiman D."/>
            <person name="Howarth C."/>
            <person name="Mehta T."/>
            <person name="Neiman D."/>
            <person name="Pearson M."/>
            <person name="Roberts A."/>
            <person name="Saif S."/>
            <person name="Shea T."/>
            <person name="Shenoy N."/>
            <person name="Sisk P."/>
            <person name="Stolte C."/>
            <person name="Sykes S."/>
            <person name="White J."/>
            <person name="Yandava C."/>
            <person name="Haas B."/>
            <person name="Nusbaum C."/>
            <person name="Birren B."/>
        </authorList>
    </citation>
    <scope>NUCLEOTIDE SEQUENCE [LARGE SCALE GENOMIC DNA]</scope>
    <source>
        <strain evidence="5">ATCC 50818</strain>
    </source>
</reference>
<dbReference type="InterPro" id="IPR002110">
    <property type="entry name" value="Ankyrin_rpt"/>
</dbReference>
<dbReference type="Proteomes" id="UP000007799">
    <property type="component" value="Unassembled WGS sequence"/>
</dbReference>
<evidence type="ECO:0000313" key="5">
    <source>
        <dbReference type="EMBL" id="EGD75108.1"/>
    </source>
</evidence>
<dbReference type="KEGG" id="sre:PTSG_06763"/>
<feature type="chain" id="PRO_5003290594" evidence="4">
    <location>
        <begin position="28"/>
        <end position="370"/>
    </location>
</feature>
<gene>
    <name evidence="5" type="ORF">PTSG_06763</name>
</gene>
<protein>
    <submittedName>
        <fullName evidence="5">Uncharacterized protein</fullName>
    </submittedName>
</protein>
<dbReference type="GeneID" id="16072720"/>
<dbReference type="Gene3D" id="1.25.40.20">
    <property type="entry name" value="Ankyrin repeat-containing domain"/>
    <property type="match status" value="2"/>
</dbReference>
<feature type="signal peptide" evidence="4">
    <location>
        <begin position="1"/>
        <end position="27"/>
    </location>
</feature>
<feature type="repeat" description="ANK" evidence="3">
    <location>
        <begin position="204"/>
        <end position="236"/>
    </location>
</feature>
<keyword evidence="6" id="KW-1185">Reference proteome</keyword>
<dbReference type="SUPFAM" id="SSF48403">
    <property type="entry name" value="Ankyrin repeat"/>
    <property type="match status" value="1"/>
</dbReference>
<dbReference type="AlphaFoldDB" id="F2UEQ8"/>
<proteinExistence type="predicted"/>
<feature type="repeat" description="ANK" evidence="3">
    <location>
        <begin position="303"/>
        <end position="335"/>
    </location>
</feature>